<dbReference type="AlphaFoldDB" id="A0A9W7FSD8"/>
<sequence length="745" mass="83205">MTEDFSGHAAGKKHPLQSVNALQLATHLIYLNISYKPPPLTSLSLTCVTYPQRPISPHGLSASPPFPPDYALLAEHARATVRDKAFITDPVFQFEEPFLLPIEPGKEKDCVESGLVPAAEGTEYAQIPSSSSSPNLKPITHPPVHNPNTIIPPPTPAATPKIPNNPPSPKPSHPQNPNPHYLQKISQITDAWISSLSPTPSPPTSYKGSPFYRCVNDKPSRHETTFEVSEGSRILSSYWNKENVRLDGPCIKIIENTVQSTSEPSRPAYGIRPPPVSIPPNVKEFLDVHRPTNSEQIRMLAEKVHKPSNTILLVAAGWSHLHYLLNFLYKKREVSSTGLDHIAIVCLDRGMQRLLEFLNFECYYEEEEEEEEVRGVGGRVKNDKARTARWPVTIQLLSLGIHVLVVDTDAPFVKDPFSNPPIGLVKNLGESYIEVVDIIGQQSGMPDVTEKVFGAALCVGWLWLRGGDVRVIEHAALLQMMHVYTEDKPNRITGDQWPWNVIMLEQDIQFVNYENAHEIGPFVGIATRGGEGDSSPPGSIVDFQNDRLNNPTTLGLNPSSPTTLTPYSKFFSRPEGSLLPPSSSHGLRTMNLNSRIISRSTCEGRNEDVAKKPFLLSLHCLGRNGEKAKLFYMQEMWNVRDSLTGDLELGLMAALPTNRKSRPGALKYFTTTFNEKQIKKREEKVWWDEIEGGVKLKTEWFEMYVPDGVEEGGRMNWFLDLMKEEDKGEEEGVEVGGFYLLKTKG</sequence>
<evidence type="ECO:0000256" key="1">
    <source>
        <dbReference type="SAM" id="MobiDB-lite"/>
    </source>
</evidence>
<dbReference type="EMBL" id="BRXW01000276">
    <property type="protein sequence ID" value="GMI17123.1"/>
    <property type="molecule type" value="Genomic_DNA"/>
</dbReference>
<evidence type="ECO:0000259" key="2">
    <source>
        <dbReference type="Pfam" id="PF03407"/>
    </source>
</evidence>
<name>A0A9W7FSD8_9STRA</name>
<keyword evidence="4" id="KW-1185">Reference proteome</keyword>
<dbReference type="Pfam" id="PF03407">
    <property type="entry name" value="Nucleotid_trans"/>
    <property type="match status" value="1"/>
</dbReference>
<proteinExistence type="predicted"/>
<feature type="compositionally biased region" description="Pro residues" evidence="1">
    <location>
        <begin position="140"/>
        <end position="177"/>
    </location>
</feature>
<gene>
    <name evidence="3" type="ORF">TrLO_g13528</name>
</gene>
<organism evidence="3 4">
    <name type="scientific">Triparma laevis f. longispina</name>
    <dbReference type="NCBI Taxonomy" id="1714387"/>
    <lineage>
        <taxon>Eukaryota</taxon>
        <taxon>Sar</taxon>
        <taxon>Stramenopiles</taxon>
        <taxon>Ochrophyta</taxon>
        <taxon>Bolidophyceae</taxon>
        <taxon>Parmales</taxon>
        <taxon>Triparmaceae</taxon>
        <taxon>Triparma</taxon>
    </lineage>
</organism>
<evidence type="ECO:0000313" key="3">
    <source>
        <dbReference type="EMBL" id="GMI17123.1"/>
    </source>
</evidence>
<dbReference type="InterPro" id="IPR005069">
    <property type="entry name" value="Nucl-diP-sugar_transferase"/>
</dbReference>
<evidence type="ECO:0000313" key="4">
    <source>
        <dbReference type="Proteomes" id="UP001165122"/>
    </source>
</evidence>
<accession>A0A9W7FSD8</accession>
<protein>
    <recommendedName>
        <fullName evidence="2">Nucleotide-diphospho-sugar transferase domain-containing protein</fullName>
    </recommendedName>
</protein>
<comment type="caution">
    <text evidence="3">The sequence shown here is derived from an EMBL/GenBank/DDBJ whole genome shotgun (WGS) entry which is preliminary data.</text>
</comment>
<feature type="region of interest" description="Disordered" evidence="1">
    <location>
        <begin position="124"/>
        <end position="181"/>
    </location>
</feature>
<reference evidence="4" key="1">
    <citation type="journal article" date="2023" name="Commun. Biol.">
        <title>Genome analysis of Parmales, the sister group of diatoms, reveals the evolutionary specialization of diatoms from phago-mixotrophs to photoautotrophs.</title>
        <authorList>
            <person name="Ban H."/>
            <person name="Sato S."/>
            <person name="Yoshikawa S."/>
            <person name="Yamada K."/>
            <person name="Nakamura Y."/>
            <person name="Ichinomiya M."/>
            <person name="Sato N."/>
            <person name="Blanc-Mathieu R."/>
            <person name="Endo H."/>
            <person name="Kuwata A."/>
            <person name="Ogata H."/>
        </authorList>
    </citation>
    <scope>NUCLEOTIDE SEQUENCE [LARGE SCALE GENOMIC DNA]</scope>
    <source>
        <strain evidence="4">NIES 3700</strain>
    </source>
</reference>
<dbReference type="Proteomes" id="UP001165122">
    <property type="component" value="Unassembled WGS sequence"/>
</dbReference>
<feature type="domain" description="Nucleotide-diphospho-sugar transferase" evidence="2">
    <location>
        <begin position="338"/>
        <end position="464"/>
    </location>
</feature>